<organism evidence="1 2">
    <name type="scientific">Streptomyces omiyaensis</name>
    <dbReference type="NCBI Taxonomy" id="68247"/>
    <lineage>
        <taxon>Bacteria</taxon>
        <taxon>Bacillati</taxon>
        <taxon>Actinomycetota</taxon>
        <taxon>Actinomycetes</taxon>
        <taxon>Kitasatosporales</taxon>
        <taxon>Streptomycetaceae</taxon>
        <taxon>Streptomyces</taxon>
    </lineage>
</organism>
<name>A0ABW7C3N7_9ACTN</name>
<dbReference type="Proteomes" id="UP001604282">
    <property type="component" value="Unassembled WGS sequence"/>
</dbReference>
<reference evidence="1 2" key="1">
    <citation type="submission" date="2024-10" db="EMBL/GenBank/DDBJ databases">
        <title>The Natural Products Discovery Center: Release of the First 8490 Sequenced Strains for Exploring Actinobacteria Biosynthetic Diversity.</title>
        <authorList>
            <person name="Kalkreuter E."/>
            <person name="Kautsar S.A."/>
            <person name="Yang D."/>
            <person name="Bader C.D."/>
            <person name="Teijaro C.N."/>
            <person name="Fluegel L."/>
            <person name="Davis C.M."/>
            <person name="Simpson J.R."/>
            <person name="Lauterbach L."/>
            <person name="Steele A.D."/>
            <person name="Gui C."/>
            <person name="Meng S."/>
            <person name="Li G."/>
            <person name="Viehrig K."/>
            <person name="Ye F."/>
            <person name="Su P."/>
            <person name="Kiefer A.F."/>
            <person name="Nichols A."/>
            <person name="Cepeda A.J."/>
            <person name="Yan W."/>
            <person name="Fan B."/>
            <person name="Jiang Y."/>
            <person name="Adhikari A."/>
            <person name="Zheng C.-J."/>
            <person name="Schuster L."/>
            <person name="Cowan T.M."/>
            <person name="Smanski M.J."/>
            <person name="Chevrette M.G."/>
            <person name="De Carvalho L.P.S."/>
            <person name="Shen B."/>
        </authorList>
    </citation>
    <scope>NUCLEOTIDE SEQUENCE [LARGE SCALE GENOMIC DNA]</scope>
    <source>
        <strain evidence="1 2">NPDC048229</strain>
    </source>
</reference>
<keyword evidence="2" id="KW-1185">Reference proteome</keyword>
<dbReference type="RefSeq" id="WP_189853537.1">
    <property type="nucleotide sequence ID" value="NZ_BMVV01000039.1"/>
</dbReference>
<accession>A0ABW7C3N7</accession>
<proteinExistence type="predicted"/>
<comment type="caution">
    <text evidence="1">The sequence shown here is derived from an EMBL/GenBank/DDBJ whole genome shotgun (WGS) entry which is preliminary data.</text>
</comment>
<dbReference type="EMBL" id="JBICZW010000027">
    <property type="protein sequence ID" value="MFG3193220.1"/>
    <property type="molecule type" value="Genomic_DNA"/>
</dbReference>
<gene>
    <name evidence="1" type="ORF">ACGFYS_30315</name>
</gene>
<protein>
    <submittedName>
        <fullName evidence="1">Uncharacterized protein</fullName>
    </submittedName>
</protein>
<evidence type="ECO:0000313" key="1">
    <source>
        <dbReference type="EMBL" id="MFG3193220.1"/>
    </source>
</evidence>
<evidence type="ECO:0000313" key="2">
    <source>
        <dbReference type="Proteomes" id="UP001604282"/>
    </source>
</evidence>
<sequence>MNRDLLHQVELLLADAGYGADSGLTATSDGPAVVLAWTADPLVRPLIDAHAADPDIHAIAGIHGFRAALETALTSVFQSAGLTSRPDPGGLLRVTSAR</sequence>